<dbReference type="SUPFAM" id="SSF52540">
    <property type="entry name" value="P-loop containing nucleoside triphosphate hydrolases"/>
    <property type="match status" value="1"/>
</dbReference>
<evidence type="ECO:0000313" key="1">
    <source>
        <dbReference type="EMBL" id="TYS67914.1"/>
    </source>
</evidence>
<dbReference type="RefSeq" id="WP_148989018.1">
    <property type="nucleotide sequence ID" value="NZ_VTEV01000005.1"/>
</dbReference>
<organism evidence="1 2">
    <name type="scientific">Sutcliffiella horikoshii</name>
    <dbReference type="NCBI Taxonomy" id="79883"/>
    <lineage>
        <taxon>Bacteria</taxon>
        <taxon>Bacillati</taxon>
        <taxon>Bacillota</taxon>
        <taxon>Bacilli</taxon>
        <taxon>Bacillales</taxon>
        <taxon>Bacillaceae</taxon>
        <taxon>Sutcliffiella</taxon>
    </lineage>
</organism>
<dbReference type="Gene3D" id="3.40.50.300">
    <property type="entry name" value="P-loop containing nucleotide triphosphate hydrolases"/>
    <property type="match status" value="1"/>
</dbReference>
<accession>A0A5D4T0Y8</accession>
<dbReference type="InterPro" id="IPR052922">
    <property type="entry name" value="Cytidylate_Kinase-2"/>
</dbReference>
<sequence length="178" mass="20816">MQRIMVIGVSAGAGKSTFATRLGKALDLKVFHLDAYFWKPGWMQASMEEFTQLQQEMIKNHSTWIVEGNYTATFDLRAEKADTIIYLELPLRVCLYRVIKRWLTNLGNKRPDLGGECTERMEWAFLKFIITTYRARKKAMKKRLDFYQEDKLVIRLKGKTAIEYFLQQIEKQKSSSAS</sequence>
<gene>
    <name evidence="1" type="ORF">FZC76_15290</name>
</gene>
<dbReference type="OrthoDB" id="1201990at2"/>
<dbReference type="AlphaFoldDB" id="A0A5D4T0Y8"/>
<proteinExistence type="predicted"/>
<reference evidence="1 2" key="1">
    <citation type="submission" date="2019-08" db="EMBL/GenBank/DDBJ databases">
        <title>Bacillus genomes from the desert of Cuatro Cienegas, Coahuila.</title>
        <authorList>
            <person name="Olmedo-Alvarez G."/>
        </authorList>
    </citation>
    <scope>NUCLEOTIDE SEQUENCE [LARGE SCALE GENOMIC DNA]</scope>
    <source>
        <strain evidence="1 2">CH28_1T</strain>
    </source>
</reference>
<dbReference type="PANTHER" id="PTHR37816">
    <property type="entry name" value="YALI0E33011P"/>
    <property type="match status" value="1"/>
</dbReference>
<evidence type="ECO:0000313" key="2">
    <source>
        <dbReference type="Proteomes" id="UP000322524"/>
    </source>
</evidence>
<dbReference type="EMBL" id="VTEV01000005">
    <property type="protein sequence ID" value="TYS67914.1"/>
    <property type="molecule type" value="Genomic_DNA"/>
</dbReference>
<dbReference type="Proteomes" id="UP000322524">
    <property type="component" value="Unassembled WGS sequence"/>
</dbReference>
<protein>
    <submittedName>
        <fullName evidence="1">Topology modulation protein</fullName>
    </submittedName>
</protein>
<comment type="caution">
    <text evidence="1">The sequence shown here is derived from an EMBL/GenBank/DDBJ whole genome shotgun (WGS) entry which is preliminary data.</text>
</comment>
<dbReference type="STRING" id="79883.GCA_001636495_00217"/>
<dbReference type="PANTHER" id="PTHR37816:SF3">
    <property type="entry name" value="MODULATES DNA TOPOLOGY"/>
    <property type="match status" value="1"/>
</dbReference>
<name>A0A5D4T0Y8_9BACI</name>
<dbReference type="InterPro" id="IPR027417">
    <property type="entry name" value="P-loop_NTPase"/>
</dbReference>